<evidence type="ECO:0000313" key="2">
    <source>
        <dbReference type="Proteomes" id="UP000240996"/>
    </source>
</evidence>
<name>A0A2T4YQ43_9SPHN</name>
<evidence type="ECO:0000313" key="1">
    <source>
        <dbReference type="EMBL" id="PTM45624.1"/>
    </source>
</evidence>
<dbReference type="AlphaFoldDB" id="A0A2T4YQ43"/>
<protein>
    <submittedName>
        <fullName evidence="1">Uncharacterized protein</fullName>
    </submittedName>
</protein>
<organism evidence="1 2">
    <name type="scientific">Sphingomonas aerolata</name>
    <dbReference type="NCBI Taxonomy" id="185951"/>
    <lineage>
        <taxon>Bacteria</taxon>
        <taxon>Pseudomonadati</taxon>
        <taxon>Pseudomonadota</taxon>
        <taxon>Alphaproteobacteria</taxon>
        <taxon>Sphingomonadales</taxon>
        <taxon>Sphingomonadaceae</taxon>
        <taxon>Sphingomonas</taxon>
    </lineage>
</organism>
<proteinExistence type="predicted"/>
<comment type="caution">
    <text evidence="1">The sequence shown here is derived from an EMBL/GenBank/DDBJ whole genome shotgun (WGS) entry which is preliminary data.</text>
</comment>
<reference evidence="1 2" key="1">
    <citation type="submission" date="2018-04" db="EMBL/GenBank/DDBJ databases">
        <title>Genomic Encyclopedia of Type Strains, Phase III (KMG-III): the genomes of soil and plant-associated and newly described type strains.</title>
        <authorList>
            <person name="Whitman W."/>
        </authorList>
    </citation>
    <scope>NUCLEOTIDE SEQUENCE [LARGE SCALE GENOMIC DNA]</scope>
    <source>
        <strain evidence="1 2">NW12</strain>
    </source>
</reference>
<gene>
    <name evidence="1" type="ORF">C8J24_1850</name>
</gene>
<dbReference type="Proteomes" id="UP000240996">
    <property type="component" value="Unassembled WGS sequence"/>
</dbReference>
<keyword evidence="2" id="KW-1185">Reference proteome</keyword>
<sequence>MPRLGRFAALAALALTLVAGRDDPLAGRIAGTPVRCIGIGLVQGPTILDATTILYRQSGKRVWRTGPVGPCPQLRPLSTIIVDIYGGQLCRNDRFRLIEPGLSIPSPSCRFTDFTPYDKP</sequence>
<dbReference type="EMBL" id="PZZN01000002">
    <property type="protein sequence ID" value="PTM45624.1"/>
    <property type="molecule type" value="Genomic_DNA"/>
</dbReference>
<accession>A0A2T4YQ43</accession>
<dbReference type="RefSeq" id="WP_107931888.1">
    <property type="nucleotide sequence ID" value="NZ_PZZN01000002.1"/>
</dbReference>